<keyword evidence="7" id="KW-0233">DNA recombination</keyword>
<organism evidence="12 13">
    <name type="scientific">Collinsella ihumii</name>
    <dbReference type="NCBI Taxonomy" id="1720204"/>
    <lineage>
        <taxon>Bacteria</taxon>
        <taxon>Bacillati</taxon>
        <taxon>Actinomycetota</taxon>
        <taxon>Coriobacteriia</taxon>
        <taxon>Coriobacteriales</taxon>
        <taxon>Coriobacteriaceae</taxon>
        <taxon>Collinsella</taxon>
    </lineage>
</organism>
<evidence type="ECO:0000313" key="13">
    <source>
        <dbReference type="Proteomes" id="UP000746751"/>
    </source>
</evidence>
<keyword evidence="4" id="KW-0159">Chromosome partition</keyword>
<dbReference type="GO" id="GO:0006310">
    <property type="term" value="P:DNA recombination"/>
    <property type="evidence" value="ECO:0007669"/>
    <property type="project" value="UniProtKB-KW"/>
</dbReference>
<keyword evidence="3" id="KW-0132">Cell division</keyword>
<evidence type="ECO:0000256" key="2">
    <source>
        <dbReference type="ARBA" id="ARBA00022490"/>
    </source>
</evidence>
<dbReference type="InterPro" id="IPR004107">
    <property type="entry name" value="Integrase_SAM-like_N"/>
</dbReference>
<keyword evidence="5" id="KW-0229">DNA integration</keyword>
<dbReference type="InterPro" id="IPR044068">
    <property type="entry name" value="CB"/>
</dbReference>
<dbReference type="PANTHER" id="PTHR30349">
    <property type="entry name" value="PHAGE INTEGRASE-RELATED"/>
    <property type="match status" value="1"/>
</dbReference>
<evidence type="ECO:0000256" key="3">
    <source>
        <dbReference type="ARBA" id="ARBA00022618"/>
    </source>
</evidence>
<feature type="domain" description="Tyr recombinase" evidence="10">
    <location>
        <begin position="159"/>
        <end position="357"/>
    </location>
</feature>
<dbReference type="InterPro" id="IPR011010">
    <property type="entry name" value="DNA_brk_join_enz"/>
</dbReference>
<evidence type="ECO:0000256" key="6">
    <source>
        <dbReference type="ARBA" id="ARBA00023125"/>
    </source>
</evidence>
<dbReference type="PANTHER" id="PTHR30349:SF77">
    <property type="entry name" value="TYROSINE RECOMBINASE XERC"/>
    <property type="match status" value="1"/>
</dbReference>
<evidence type="ECO:0000256" key="9">
    <source>
        <dbReference type="PROSITE-ProRule" id="PRU01248"/>
    </source>
</evidence>
<comment type="caution">
    <text evidence="12">The sequence shown here is derived from an EMBL/GenBank/DDBJ whole genome shotgun (WGS) entry which is preliminary data.</text>
</comment>
<evidence type="ECO:0000313" key="12">
    <source>
        <dbReference type="EMBL" id="HJG30157.1"/>
    </source>
</evidence>
<dbReference type="SUPFAM" id="SSF56349">
    <property type="entry name" value="DNA breaking-rejoining enzymes"/>
    <property type="match status" value="1"/>
</dbReference>
<comment type="subcellular location">
    <subcellularLocation>
        <location evidence="1">Cytoplasm</location>
    </subcellularLocation>
</comment>
<evidence type="ECO:0000256" key="4">
    <source>
        <dbReference type="ARBA" id="ARBA00022829"/>
    </source>
</evidence>
<accession>A0A921IQE4</accession>
<dbReference type="AlphaFoldDB" id="A0A921IQE4"/>
<keyword evidence="6 9" id="KW-0238">DNA-binding</keyword>
<keyword evidence="8" id="KW-0131">Cell cycle</keyword>
<dbReference type="InterPro" id="IPR050090">
    <property type="entry name" value="Tyrosine_recombinase_XerCD"/>
</dbReference>
<gene>
    <name evidence="12" type="ORF">K8U80_02045</name>
</gene>
<dbReference type="PROSITE" id="PS51900">
    <property type="entry name" value="CB"/>
    <property type="match status" value="1"/>
</dbReference>
<evidence type="ECO:0000256" key="8">
    <source>
        <dbReference type="ARBA" id="ARBA00023306"/>
    </source>
</evidence>
<dbReference type="GO" id="GO:0003677">
    <property type="term" value="F:DNA binding"/>
    <property type="evidence" value="ECO:0007669"/>
    <property type="project" value="UniProtKB-UniRule"/>
</dbReference>
<proteinExistence type="predicted"/>
<name>A0A921IQE4_9ACTN</name>
<dbReference type="GO" id="GO:0007059">
    <property type="term" value="P:chromosome segregation"/>
    <property type="evidence" value="ECO:0007669"/>
    <property type="project" value="UniProtKB-KW"/>
</dbReference>
<feature type="domain" description="Core-binding (CB)" evidence="11">
    <location>
        <begin position="56"/>
        <end position="137"/>
    </location>
</feature>
<dbReference type="Gene3D" id="1.10.443.10">
    <property type="entry name" value="Intergrase catalytic core"/>
    <property type="match status" value="1"/>
</dbReference>
<evidence type="ECO:0000256" key="1">
    <source>
        <dbReference type="ARBA" id="ARBA00004496"/>
    </source>
</evidence>
<dbReference type="EMBL" id="DYVF01000015">
    <property type="protein sequence ID" value="HJG30157.1"/>
    <property type="molecule type" value="Genomic_DNA"/>
</dbReference>
<dbReference type="InterPro" id="IPR013762">
    <property type="entry name" value="Integrase-like_cat_sf"/>
</dbReference>
<dbReference type="Pfam" id="PF00589">
    <property type="entry name" value="Phage_integrase"/>
    <property type="match status" value="1"/>
</dbReference>
<dbReference type="GO" id="GO:0015074">
    <property type="term" value="P:DNA integration"/>
    <property type="evidence" value="ECO:0007669"/>
    <property type="project" value="UniProtKB-KW"/>
</dbReference>
<keyword evidence="2" id="KW-0963">Cytoplasm</keyword>
<evidence type="ECO:0000259" key="10">
    <source>
        <dbReference type="PROSITE" id="PS51898"/>
    </source>
</evidence>
<evidence type="ECO:0000256" key="7">
    <source>
        <dbReference type="ARBA" id="ARBA00023172"/>
    </source>
</evidence>
<evidence type="ECO:0000259" key="11">
    <source>
        <dbReference type="PROSITE" id="PS51900"/>
    </source>
</evidence>
<protein>
    <submittedName>
        <fullName evidence="12">Tyrosine-type recombinase/integrase</fullName>
    </submittedName>
</protein>
<dbReference type="InterPro" id="IPR002104">
    <property type="entry name" value="Integrase_catalytic"/>
</dbReference>
<dbReference type="SUPFAM" id="SSF47823">
    <property type="entry name" value="lambda integrase-like, N-terminal domain"/>
    <property type="match status" value="1"/>
</dbReference>
<dbReference type="Pfam" id="PF02899">
    <property type="entry name" value="Phage_int_SAM_1"/>
    <property type="match status" value="1"/>
</dbReference>
<dbReference type="GO" id="GO:0005737">
    <property type="term" value="C:cytoplasm"/>
    <property type="evidence" value="ECO:0007669"/>
    <property type="project" value="UniProtKB-SubCell"/>
</dbReference>
<sequence>MMEQWPRRRAPLLHSCLRTGGSMVEEFDRNTESLLGYDGVEEVQPLAVCTLDEQRAELAADLELYLARCTNERRLDDKTVKAYRCDILQFIDWITECRLTFNREAMRLHLVYLNGKFSASTVRRKLASLRAWTNWLKREHLIYATPFEDLEVNVRQPLLLPRTIALSDLRRILEPSGRAQKGRPRKGAWQKSAIALRDQTVLELLTATGIRVSELCSLDVESIDLSTQQLRVFGKGSKERIVVLGSKQTLAVLEVYMKSRKGPKTAWAQPQSEALFLSRTMQRLTTQAVRKIIRKRTQEAGVELHITPHMFRHTFATTLLEQGVSIRYIQQLLGHSSVKTTERYTHVSSSSLRAIMEEHNPRDVVSEASYSGSFESRMETVQK</sequence>
<dbReference type="PROSITE" id="PS51898">
    <property type="entry name" value="TYR_RECOMBINASE"/>
    <property type="match status" value="1"/>
</dbReference>
<reference evidence="12" key="2">
    <citation type="submission" date="2021-09" db="EMBL/GenBank/DDBJ databases">
        <authorList>
            <person name="Gilroy R."/>
        </authorList>
    </citation>
    <scope>NUCLEOTIDE SEQUENCE</scope>
    <source>
        <strain evidence="12">ChiGjej2B2-7701</strain>
    </source>
</reference>
<dbReference type="GO" id="GO:0051301">
    <property type="term" value="P:cell division"/>
    <property type="evidence" value="ECO:0007669"/>
    <property type="project" value="UniProtKB-KW"/>
</dbReference>
<dbReference type="Proteomes" id="UP000746751">
    <property type="component" value="Unassembled WGS sequence"/>
</dbReference>
<dbReference type="InterPro" id="IPR010998">
    <property type="entry name" value="Integrase_recombinase_N"/>
</dbReference>
<dbReference type="Gene3D" id="1.10.150.130">
    <property type="match status" value="1"/>
</dbReference>
<reference evidence="12" key="1">
    <citation type="journal article" date="2021" name="PeerJ">
        <title>Extensive microbial diversity within the chicken gut microbiome revealed by metagenomics and culture.</title>
        <authorList>
            <person name="Gilroy R."/>
            <person name="Ravi A."/>
            <person name="Getino M."/>
            <person name="Pursley I."/>
            <person name="Horton D.L."/>
            <person name="Alikhan N.F."/>
            <person name="Baker D."/>
            <person name="Gharbi K."/>
            <person name="Hall N."/>
            <person name="Watson M."/>
            <person name="Adriaenssens E.M."/>
            <person name="Foster-Nyarko E."/>
            <person name="Jarju S."/>
            <person name="Secka A."/>
            <person name="Antonio M."/>
            <person name="Oren A."/>
            <person name="Chaudhuri R.R."/>
            <person name="La Ragione R."/>
            <person name="Hildebrand F."/>
            <person name="Pallen M.J."/>
        </authorList>
    </citation>
    <scope>NUCLEOTIDE SEQUENCE</scope>
    <source>
        <strain evidence="12">ChiGjej2B2-7701</strain>
    </source>
</reference>
<evidence type="ECO:0000256" key="5">
    <source>
        <dbReference type="ARBA" id="ARBA00022908"/>
    </source>
</evidence>